<name>A0A5K3G4P6_MESCO</name>
<reference evidence="1" key="1">
    <citation type="submission" date="2019-11" db="UniProtKB">
        <authorList>
            <consortium name="WormBaseParasite"/>
        </authorList>
    </citation>
    <scope>IDENTIFICATION</scope>
</reference>
<dbReference type="WBParaSite" id="MCU_014262-RA">
    <property type="protein sequence ID" value="MCU_014262-RA"/>
    <property type="gene ID" value="MCU_014262"/>
</dbReference>
<organism evidence="1">
    <name type="scientific">Mesocestoides corti</name>
    <name type="common">Flatworm</name>
    <dbReference type="NCBI Taxonomy" id="53468"/>
    <lineage>
        <taxon>Eukaryota</taxon>
        <taxon>Metazoa</taxon>
        <taxon>Spiralia</taxon>
        <taxon>Lophotrochozoa</taxon>
        <taxon>Platyhelminthes</taxon>
        <taxon>Cestoda</taxon>
        <taxon>Eucestoda</taxon>
        <taxon>Cyclophyllidea</taxon>
        <taxon>Mesocestoididae</taxon>
        <taxon>Mesocestoides</taxon>
    </lineage>
</organism>
<dbReference type="AlphaFoldDB" id="A0A5K3G4P6"/>
<accession>A0A5K3G4P6</accession>
<sequence>QASFVRSPALWNYQVSGKTQTSGCTDGQRAASEPTRSYIAGNDFIIYCDQVPDVAADNQTHSICFRAFDSAPSKWWDLDNRIAQVVSYISKENVLLATSSCEKEYFLSTDSG</sequence>
<proteinExistence type="predicted"/>
<protein>
    <submittedName>
        <fullName evidence="1">Fibrillar collagen NC1 domain-containing protein</fullName>
    </submittedName>
</protein>
<evidence type="ECO:0000313" key="1">
    <source>
        <dbReference type="WBParaSite" id="MCU_014262-RA"/>
    </source>
</evidence>